<dbReference type="PANTHER" id="PTHR34473:SF2">
    <property type="entry name" value="UPF0699 TRANSMEMBRANE PROTEIN YDBT"/>
    <property type="match status" value="1"/>
</dbReference>
<keyword evidence="1" id="KW-0812">Transmembrane</keyword>
<evidence type="ECO:0000256" key="1">
    <source>
        <dbReference type="SAM" id="Phobius"/>
    </source>
</evidence>
<dbReference type="RefSeq" id="WP_229162456.1">
    <property type="nucleotide sequence ID" value="NZ_JAJEWP010000006.1"/>
</dbReference>
<dbReference type="EMBL" id="JAJEWP010000006">
    <property type="protein sequence ID" value="MCC2618003.1"/>
    <property type="molecule type" value="Genomic_DNA"/>
</dbReference>
<dbReference type="InterPro" id="IPR005182">
    <property type="entry name" value="YdbS-like_PH"/>
</dbReference>
<dbReference type="Pfam" id="PF03703">
    <property type="entry name" value="bPH_2"/>
    <property type="match status" value="1"/>
</dbReference>
<sequence>MNTPPLMQANIDDKVKQYWLVLTLIICFCGVVTILALPVIIPLVMFASNKYLAALSVTLHERKLSVKKGVFVKVEKSVPLEKITDISMIQGPLMRLFGLYRLNFETAGQSGEGALVTVIGIIDAEGFRERVLAQKDAIAGVVKSDVPKPQIDDPILASVQSIETMLRELIEQQRSSNKG</sequence>
<evidence type="ECO:0000259" key="2">
    <source>
        <dbReference type="Pfam" id="PF03703"/>
    </source>
</evidence>
<keyword evidence="4" id="KW-1185">Reference proteome</keyword>
<reference evidence="3 4" key="1">
    <citation type="submission" date="2021-10" db="EMBL/GenBank/DDBJ databases">
        <title>Draft genome of Aestuariibacter halophilus JC2043.</title>
        <authorList>
            <person name="Emsley S.A."/>
            <person name="Pfannmuller K.M."/>
            <person name="Ushijima B."/>
            <person name="Saw J.H."/>
            <person name="Videau P."/>
        </authorList>
    </citation>
    <scope>NUCLEOTIDE SEQUENCE [LARGE SCALE GENOMIC DNA]</scope>
    <source>
        <strain evidence="3 4">JC2043</strain>
    </source>
</reference>
<dbReference type="PANTHER" id="PTHR34473">
    <property type="entry name" value="UPF0699 TRANSMEMBRANE PROTEIN YDBS"/>
    <property type="match status" value="1"/>
</dbReference>
<dbReference type="Proteomes" id="UP001520878">
    <property type="component" value="Unassembled WGS sequence"/>
</dbReference>
<evidence type="ECO:0000313" key="4">
    <source>
        <dbReference type="Proteomes" id="UP001520878"/>
    </source>
</evidence>
<name>A0ABS8GC81_9ALTE</name>
<feature type="transmembrane region" description="Helical" evidence="1">
    <location>
        <begin position="20"/>
        <end position="46"/>
    </location>
</feature>
<accession>A0ABS8GC81</accession>
<organism evidence="3 4">
    <name type="scientific">Fluctibacter halophilus</name>
    <dbReference type="NCBI Taxonomy" id="226011"/>
    <lineage>
        <taxon>Bacteria</taxon>
        <taxon>Pseudomonadati</taxon>
        <taxon>Pseudomonadota</taxon>
        <taxon>Gammaproteobacteria</taxon>
        <taxon>Alteromonadales</taxon>
        <taxon>Alteromonadaceae</taxon>
        <taxon>Fluctibacter</taxon>
    </lineage>
</organism>
<proteinExistence type="predicted"/>
<evidence type="ECO:0000313" key="3">
    <source>
        <dbReference type="EMBL" id="MCC2618003.1"/>
    </source>
</evidence>
<protein>
    <submittedName>
        <fullName evidence="3">PH domain-containing protein</fullName>
    </submittedName>
</protein>
<feature type="domain" description="YdbS-like PH" evidence="2">
    <location>
        <begin position="56"/>
        <end position="130"/>
    </location>
</feature>
<comment type="caution">
    <text evidence="3">The sequence shown here is derived from an EMBL/GenBank/DDBJ whole genome shotgun (WGS) entry which is preliminary data.</text>
</comment>
<keyword evidence="1" id="KW-1133">Transmembrane helix</keyword>
<gene>
    <name evidence="3" type="ORF">LJ739_17245</name>
</gene>
<keyword evidence="1" id="KW-0472">Membrane</keyword>